<proteinExistence type="predicted"/>
<evidence type="ECO:0000313" key="3">
    <source>
        <dbReference type="Proteomes" id="UP001176961"/>
    </source>
</evidence>
<gene>
    <name evidence="2" type="ORF">CYNAS_LOCUS16219</name>
</gene>
<reference evidence="2" key="1">
    <citation type="submission" date="2023-07" db="EMBL/GenBank/DDBJ databases">
        <authorList>
            <consortium name="CYATHOMIX"/>
        </authorList>
    </citation>
    <scope>NUCLEOTIDE SEQUENCE</scope>
    <source>
        <strain evidence="2">N/A</strain>
    </source>
</reference>
<protein>
    <submittedName>
        <fullName evidence="2">Uncharacterized protein</fullName>
    </submittedName>
</protein>
<dbReference type="AlphaFoldDB" id="A0AA36MA25"/>
<feature type="compositionally biased region" description="Basic and acidic residues" evidence="1">
    <location>
        <begin position="11"/>
        <end position="20"/>
    </location>
</feature>
<name>A0AA36MA25_CYLNA</name>
<keyword evidence="3" id="KW-1185">Reference proteome</keyword>
<dbReference type="Proteomes" id="UP001176961">
    <property type="component" value="Unassembled WGS sequence"/>
</dbReference>
<organism evidence="2 3">
    <name type="scientific">Cylicocyclus nassatus</name>
    <name type="common">Nematode worm</name>
    <dbReference type="NCBI Taxonomy" id="53992"/>
    <lineage>
        <taxon>Eukaryota</taxon>
        <taxon>Metazoa</taxon>
        <taxon>Ecdysozoa</taxon>
        <taxon>Nematoda</taxon>
        <taxon>Chromadorea</taxon>
        <taxon>Rhabditida</taxon>
        <taxon>Rhabditina</taxon>
        <taxon>Rhabditomorpha</taxon>
        <taxon>Strongyloidea</taxon>
        <taxon>Strongylidae</taxon>
        <taxon>Cylicocyclus</taxon>
    </lineage>
</organism>
<evidence type="ECO:0000256" key="1">
    <source>
        <dbReference type="SAM" id="MobiDB-lite"/>
    </source>
</evidence>
<comment type="caution">
    <text evidence="2">The sequence shown here is derived from an EMBL/GenBank/DDBJ whole genome shotgun (WGS) entry which is preliminary data.</text>
</comment>
<sequence>MAGAIPKTNVTRKEKTRKDLVRKAQNVGNAYRVKSHIATQKQWTMYRKSMISSYSVPVPINYSLTNG</sequence>
<evidence type="ECO:0000313" key="2">
    <source>
        <dbReference type="EMBL" id="CAJ0604236.1"/>
    </source>
</evidence>
<dbReference type="EMBL" id="CATQJL010000305">
    <property type="protein sequence ID" value="CAJ0604236.1"/>
    <property type="molecule type" value="Genomic_DNA"/>
</dbReference>
<accession>A0AA36MA25</accession>
<feature type="region of interest" description="Disordered" evidence="1">
    <location>
        <begin position="1"/>
        <end position="20"/>
    </location>
</feature>